<protein>
    <submittedName>
        <fullName evidence="8">Glycoside hydrolase family 1 protein</fullName>
    </submittedName>
</protein>
<dbReference type="Gene3D" id="3.20.20.80">
    <property type="entry name" value="Glycosidases"/>
    <property type="match status" value="1"/>
</dbReference>
<feature type="active site" description="Nucleophile" evidence="4">
    <location>
        <position position="360"/>
    </location>
</feature>
<evidence type="ECO:0000313" key="8">
    <source>
        <dbReference type="EMBL" id="MCP1103659.1"/>
    </source>
</evidence>
<evidence type="ECO:0000256" key="7">
    <source>
        <dbReference type="SAM" id="MobiDB-lite"/>
    </source>
</evidence>
<dbReference type="InterPro" id="IPR018120">
    <property type="entry name" value="Glyco_hydro_1_AS"/>
</dbReference>
<dbReference type="Proteomes" id="UP001523566">
    <property type="component" value="Unassembled WGS sequence"/>
</dbReference>
<evidence type="ECO:0000256" key="2">
    <source>
        <dbReference type="ARBA" id="ARBA00022801"/>
    </source>
</evidence>
<keyword evidence="2 6" id="KW-0378">Hydrolase</keyword>
<feature type="region of interest" description="Disordered" evidence="7">
    <location>
        <begin position="19"/>
        <end position="49"/>
    </location>
</feature>
<evidence type="ECO:0000256" key="6">
    <source>
        <dbReference type="RuleBase" id="RU004468"/>
    </source>
</evidence>
<evidence type="ECO:0000256" key="5">
    <source>
        <dbReference type="RuleBase" id="RU003690"/>
    </source>
</evidence>
<organism evidence="8 9">
    <name type="scientific">Aequitasia blattaphilus</name>
    <dbReference type="NCBI Taxonomy" id="2949332"/>
    <lineage>
        <taxon>Bacteria</taxon>
        <taxon>Bacillati</taxon>
        <taxon>Bacillota</taxon>
        <taxon>Clostridia</taxon>
        <taxon>Lachnospirales</taxon>
        <taxon>Lachnospiraceae</taxon>
        <taxon>Aequitasia</taxon>
    </lineage>
</organism>
<evidence type="ECO:0000256" key="3">
    <source>
        <dbReference type="ARBA" id="ARBA00023295"/>
    </source>
</evidence>
<dbReference type="PANTHER" id="PTHR10353:SF122">
    <property type="entry name" value="6-PHOSPHO-BETA-GLUCOSIDASE ASCB-RELATED"/>
    <property type="match status" value="1"/>
</dbReference>
<dbReference type="InterPro" id="IPR001360">
    <property type="entry name" value="Glyco_hydro_1"/>
</dbReference>
<comment type="similarity">
    <text evidence="1 5">Belongs to the glycosyl hydrolase 1 family.</text>
</comment>
<sequence length="464" mass="53811">MFPKEFMWGGATAANQHEGAWQEGGKGPSVQDVLPNGGRSPRSAQPTPDNLKLIGNDFYHCYEDDIKRMAEMGFQMFRISIAWSRIFPNGDEMTPNEEGLKFYDRLFAVCHKYHMEPMVTLSHYEMPLHLAEHYNGWLHPQMITFFERYVTVVFKRYKGQVKYWLTFNEINSILVTPFMSGGINAHKEELTKQDLYQAAHHQLVASALATKVGHQISEDYQIGCMMLGMPYYPLTPNPDDVIAAMEEEHRNDFFLDVHVRGYYPGYILRYFKDNQIQIQVTNQERELLTHTVDFISLSYYVSACATADESKAASVGNLLSGIPNPYLKASQWGWQMDAKGLRYTLNQYWNRYQKPLFIVENGLGQKDELIEQDGIKTVHDTYRIEYMKEHIEQLEEALKDGVDVRGYLTWGPIDLVSASTAQFSKRYGMVYVDRHDDGSGDMKRYPKESFYWYQRLIESNGEIR</sequence>
<accession>A0ABT1EDC6</accession>
<dbReference type="InterPro" id="IPR033132">
    <property type="entry name" value="GH_1_N_CS"/>
</dbReference>
<dbReference type="GO" id="GO:0016787">
    <property type="term" value="F:hydrolase activity"/>
    <property type="evidence" value="ECO:0007669"/>
    <property type="project" value="UniProtKB-KW"/>
</dbReference>
<dbReference type="PANTHER" id="PTHR10353">
    <property type="entry name" value="GLYCOSYL HYDROLASE"/>
    <property type="match status" value="1"/>
</dbReference>
<dbReference type="InterPro" id="IPR017853">
    <property type="entry name" value="GH"/>
</dbReference>
<evidence type="ECO:0000256" key="1">
    <source>
        <dbReference type="ARBA" id="ARBA00010838"/>
    </source>
</evidence>
<dbReference type="PROSITE" id="PS00653">
    <property type="entry name" value="GLYCOSYL_HYDROL_F1_2"/>
    <property type="match status" value="1"/>
</dbReference>
<keyword evidence="3 6" id="KW-0326">Glycosidase</keyword>
<comment type="caution">
    <text evidence="8">The sequence shown here is derived from an EMBL/GenBank/DDBJ whole genome shotgun (WGS) entry which is preliminary data.</text>
</comment>
<proteinExistence type="inferred from homology"/>
<evidence type="ECO:0000256" key="4">
    <source>
        <dbReference type="PROSITE-ProRule" id="PRU10055"/>
    </source>
</evidence>
<dbReference type="EMBL" id="JAMZFW010000036">
    <property type="protein sequence ID" value="MCP1103659.1"/>
    <property type="molecule type" value="Genomic_DNA"/>
</dbReference>
<dbReference type="SUPFAM" id="SSF51445">
    <property type="entry name" value="(Trans)glycosidases"/>
    <property type="match status" value="1"/>
</dbReference>
<dbReference type="Pfam" id="PF00232">
    <property type="entry name" value="Glyco_hydro_1"/>
    <property type="match status" value="1"/>
</dbReference>
<dbReference type="PROSITE" id="PS00572">
    <property type="entry name" value="GLYCOSYL_HYDROL_F1_1"/>
    <property type="match status" value="1"/>
</dbReference>
<keyword evidence="9" id="KW-1185">Reference proteome</keyword>
<reference evidence="8 9" key="1">
    <citation type="journal article" date="2022" name="Genome Biol. Evol.">
        <title>Host diet, physiology and behaviors set the stage for Lachnospiraceae cladogenesis.</title>
        <authorList>
            <person name="Vera-Ponce De Leon A."/>
            <person name="Schneider M."/>
            <person name="Jahnes B.C."/>
            <person name="Sadowski V."/>
            <person name="Camuy-Velez L.A."/>
            <person name="Duan J."/>
            <person name="Sabree Z.L."/>
        </authorList>
    </citation>
    <scope>NUCLEOTIDE SEQUENCE [LARGE SCALE GENOMIC DNA]</scope>
    <source>
        <strain evidence="8 9">PAL113</strain>
    </source>
</reference>
<evidence type="ECO:0000313" key="9">
    <source>
        <dbReference type="Proteomes" id="UP001523566"/>
    </source>
</evidence>
<dbReference type="RefSeq" id="WP_262067427.1">
    <property type="nucleotide sequence ID" value="NZ_JAMXOD010000036.1"/>
</dbReference>
<dbReference type="PRINTS" id="PR00131">
    <property type="entry name" value="GLHYDRLASE1"/>
</dbReference>
<gene>
    <name evidence="8" type="ORF">NK125_14755</name>
</gene>
<name>A0ABT1EDC6_9FIRM</name>